<name>A0A7C4LJ06_9PLAN</name>
<dbReference type="Gene3D" id="2.60.40.1250">
    <property type="entry name" value="Thiol:disulfide interchange protein DsbD, N-terminal domain"/>
    <property type="match status" value="1"/>
</dbReference>
<organism evidence="3">
    <name type="scientific">Schlesneria paludicola</name>
    <dbReference type="NCBI Taxonomy" id="360056"/>
    <lineage>
        <taxon>Bacteria</taxon>
        <taxon>Pseudomonadati</taxon>
        <taxon>Planctomycetota</taxon>
        <taxon>Planctomycetia</taxon>
        <taxon>Planctomycetales</taxon>
        <taxon>Planctomycetaceae</taxon>
        <taxon>Schlesneria</taxon>
    </lineage>
</organism>
<protein>
    <recommendedName>
        <fullName evidence="2">Thiol:disulfide interchange protein DsbD N-terminal domain-containing protein</fullName>
    </recommendedName>
</protein>
<feature type="region of interest" description="Disordered" evidence="1">
    <location>
        <begin position="154"/>
        <end position="174"/>
    </location>
</feature>
<dbReference type="InterPro" id="IPR028250">
    <property type="entry name" value="DsbDN"/>
</dbReference>
<proteinExistence type="predicted"/>
<gene>
    <name evidence="3" type="ORF">ENS64_00890</name>
</gene>
<dbReference type="EMBL" id="DSVQ01000003">
    <property type="protein sequence ID" value="HGT37816.1"/>
    <property type="molecule type" value="Genomic_DNA"/>
</dbReference>
<reference evidence="3" key="1">
    <citation type="journal article" date="2020" name="mSystems">
        <title>Genome- and Community-Level Interaction Insights into Carbon Utilization and Element Cycling Functions of Hydrothermarchaeota in Hydrothermal Sediment.</title>
        <authorList>
            <person name="Zhou Z."/>
            <person name="Liu Y."/>
            <person name="Xu W."/>
            <person name="Pan J."/>
            <person name="Luo Z.H."/>
            <person name="Li M."/>
        </authorList>
    </citation>
    <scope>NUCLEOTIDE SEQUENCE [LARGE SCALE GENOMIC DNA]</scope>
    <source>
        <strain evidence="3">SpSt-508</strain>
    </source>
</reference>
<accession>A0A7C4LJ06</accession>
<dbReference type="Pfam" id="PF11412">
    <property type="entry name" value="DsbD_N"/>
    <property type="match status" value="1"/>
</dbReference>
<evidence type="ECO:0000313" key="3">
    <source>
        <dbReference type="EMBL" id="HGT37816.1"/>
    </source>
</evidence>
<feature type="compositionally biased region" description="Basic and acidic residues" evidence="1">
    <location>
        <begin position="159"/>
        <end position="174"/>
    </location>
</feature>
<evidence type="ECO:0000259" key="2">
    <source>
        <dbReference type="Pfam" id="PF11412"/>
    </source>
</evidence>
<evidence type="ECO:0000256" key="1">
    <source>
        <dbReference type="SAM" id="MobiDB-lite"/>
    </source>
</evidence>
<sequence length="320" mass="34226">MPLDFRGNLAAAPRSAPLANQGFSRPTDCPAGDRPQPQTIPFARVCQTGVVTVPTRLLYCVALGSNHRSRHKWFCSAAVLSSGRRLGLGFAAGCGTAREGMPRREPQARCRRSCEGRSMAILKSRCSIRSFARGCGGALFVVAMSLPAAVSAIAQESTTEPRSKRDEPVKPEVHLSVDRLPAGRTCQILIRLTVQPGWHVNANPASTDTKPTEVALKSTAGTRLTAIKYPKGKLSRPSYADEPVSIYEGRVDIFGVLAVPESAGGKTDDIEIAITYQACNDTECLLPKTQKLVAKLPVAAPGEAVKAINQKLFSAQPPPQ</sequence>
<dbReference type="AlphaFoldDB" id="A0A7C4LJ06"/>
<feature type="domain" description="Thiol:disulfide interchange protein DsbD N-terminal" evidence="2">
    <location>
        <begin position="172"/>
        <end position="291"/>
    </location>
</feature>
<dbReference type="InterPro" id="IPR036929">
    <property type="entry name" value="DsbDN_sf"/>
</dbReference>
<comment type="caution">
    <text evidence="3">The sequence shown here is derived from an EMBL/GenBank/DDBJ whole genome shotgun (WGS) entry which is preliminary data.</text>
</comment>